<dbReference type="InterPro" id="IPR005119">
    <property type="entry name" value="LysR_subst-bd"/>
</dbReference>
<sequence>MGLKELLAFQAVIEQGTFAKAAEKLHYAQSTVTAQIQRLEKELGFKLFNRGWEAELTEAGKLYAGEVEGLIRHWIHVHNQALSLGDEEKGVLTFGVIEPAAENGLAQLMENFRKSKPGIECRILIDSSERLARAIHTGEIDLALCGRPRDMGSAYFESLYEEEIAFIVDRSHPLGGQDRLRVEDFYRYPLIAGGEDCLYHLRLKQEFSTYPTKPFTCTVSRLSSIPALTRAMGGIGAVVSTMPVPQEMRCIPYTLEHSRIPVGLLWSEEERRPCPGRDVLEQLIRSAHKMSET</sequence>
<gene>
    <name evidence="6" type="ORF">GCM10010969_29200</name>
</gene>
<dbReference type="CDD" id="cd05466">
    <property type="entry name" value="PBP2_LTTR_substrate"/>
    <property type="match status" value="1"/>
</dbReference>
<dbReference type="SUPFAM" id="SSF46785">
    <property type="entry name" value="Winged helix' DNA-binding domain"/>
    <property type="match status" value="1"/>
</dbReference>
<dbReference type="EMBL" id="BMLN01000008">
    <property type="protein sequence ID" value="GGO04195.1"/>
    <property type="molecule type" value="Genomic_DNA"/>
</dbReference>
<proteinExistence type="inferred from homology"/>
<keyword evidence="3" id="KW-0238">DNA-binding</keyword>
<dbReference type="Proteomes" id="UP000606653">
    <property type="component" value="Unassembled WGS sequence"/>
</dbReference>
<feature type="domain" description="HTH lysR-type" evidence="5">
    <location>
        <begin position="1"/>
        <end position="57"/>
    </location>
</feature>
<dbReference type="RefSeq" id="WP_018976440.1">
    <property type="nucleotide sequence ID" value="NZ_BMLN01000008.1"/>
</dbReference>
<dbReference type="InterPro" id="IPR000847">
    <property type="entry name" value="LysR_HTH_N"/>
</dbReference>
<dbReference type="Pfam" id="PF00126">
    <property type="entry name" value="HTH_1"/>
    <property type="match status" value="1"/>
</dbReference>
<keyword evidence="4" id="KW-0804">Transcription</keyword>
<dbReference type="Gene3D" id="1.10.10.10">
    <property type="entry name" value="Winged helix-like DNA-binding domain superfamily/Winged helix DNA-binding domain"/>
    <property type="match status" value="1"/>
</dbReference>
<dbReference type="InterPro" id="IPR036388">
    <property type="entry name" value="WH-like_DNA-bd_sf"/>
</dbReference>
<evidence type="ECO:0000313" key="6">
    <source>
        <dbReference type="EMBL" id="GGO04195.1"/>
    </source>
</evidence>
<accession>A0ABQ2L7J4</accession>
<evidence type="ECO:0000256" key="2">
    <source>
        <dbReference type="ARBA" id="ARBA00023015"/>
    </source>
</evidence>
<comment type="caution">
    <text evidence="6">The sequence shown here is derived from an EMBL/GenBank/DDBJ whole genome shotgun (WGS) entry which is preliminary data.</text>
</comment>
<dbReference type="PROSITE" id="PS50931">
    <property type="entry name" value="HTH_LYSR"/>
    <property type="match status" value="1"/>
</dbReference>
<dbReference type="SUPFAM" id="SSF53850">
    <property type="entry name" value="Periplasmic binding protein-like II"/>
    <property type="match status" value="1"/>
</dbReference>
<dbReference type="PRINTS" id="PR00039">
    <property type="entry name" value="HTHLYSR"/>
</dbReference>
<evidence type="ECO:0000256" key="4">
    <source>
        <dbReference type="ARBA" id="ARBA00023163"/>
    </source>
</evidence>
<dbReference type="PANTHER" id="PTHR30419">
    <property type="entry name" value="HTH-TYPE TRANSCRIPTIONAL REGULATOR YBHD"/>
    <property type="match status" value="1"/>
</dbReference>
<dbReference type="PANTHER" id="PTHR30419:SF25">
    <property type="entry name" value="HTH-TYPE TRANSCRIPTIONAL REGULATOR YTLI"/>
    <property type="match status" value="1"/>
</dbReference>
<evidence type="ECO:0000256" key="1">
    <source>
        <dbReference type="ARBA" id="ARBA00009437"/>
    </source>
</evidence>
<reference evidence="7" key="1">
    <citation type="journal article" date="2019" name="Int. J. Syst. Evol. Microbiol.">
        <title>The Global Catalogue of Microorganisms (GCM) 10K type strain sequencing project: providing services to taxonomists for standard genome sequencing and annotation.</title>
        <authorList>
            <consortium name="The Broad Institute Genomics Platform"/>
            <consortium name="The Broad Institute Genome Sequencing Center for Infectious Disease"/>
            <person name="Wu L."/>
            <person name="Ma J."/>
        </authorList>
    </citation>
    <scope>NUCLEOTIDE SEQUENCE [LARGE SCALE GENOMIC DNA]</scope>
    <source>
        <strain evidence="7">CGMCC 1.6964</strain>
    </source>
</reference>
<dbReference type="Gene3D" id="3.40.190.10">
    <property type="entry name" value="Periplasmic binding protein-like II"/>
    <property type="match status" value="2"/>
</dbReference>
<keyword evidence="2" id="KW-0805">Transcription regulation</keyword>
<protein>
    <recommendedName>
        <fullName evidence="5">HTH lysR-type domain-containing protein</fullName>
    </recommendedName>
</protein>
<dbReference type="InterPro" id="IPR036390">
    <property type="entry name" value="WH_DNA-bd_sf"/>
</dbReference>
<comment type="similarity">
    <text evidence="1">Belongs to the LysR transcriptional regulatory family.</text>
</comment>
<name>A0ABQ2L7J4_9BACL</name>
<evidence type="ECO:0000256" key="3">
    <source>
        <dbReference type="ARBA" id="ARBA00023125"/>
    </source>
</evidence>
<dbReference type="Pfam" id="PF03466">
    <property type="entry name" value="LysR_substrate"/>
    <property type="match status" value="1"/>
</dbReference>
<organism evidence="6 7">
    <name type="scientific">Saccharibacillus kuerlensis</name>
    <dbReference type="NCBI Taxonomy" id="459527"/>
    <lineage>
        <taxon>Bacteria</taxon>
        <taxon>Bacillati</taxon>
        <taxon>Bacillota</taxon>
        <taxon>Bacilli</taxon>
        <taxon>Bacillales</taxon>
        <taxon>Paenibacillaceae</taxon>
        <taxon>Saccharibacillus</taxon>
    </lineage>
</organism>
<keyword evidence="7" id="KW-1185">Reference proteome</keyword>
<dbReference type="InterPro" id="IPR050950">
    <property type="entry name" value="HTH-type_LysR_regulators"/>
</dbReference>
<evidence type="ECO:0000313" key="7">
    <source>
        <dbReference type="Proteomes" id="UP000606653"/>
    </source>
</evidence>
<evidence type="ECO:0000259" key="5">
    <source>
        <dbReference type="PROSITE" id="PS50931"/>
    </source>
</evidence>